<proteinExistence type="predicted"/>
<dbReference type="Gene3D" id="1.10.1220.10">
    <property type="entry name" value="Met repressor-like"/>
    <property type="match status" value="1"/>
</dbReference>
<dbReference type="EMBL" id="BARS01038749">
    <property type="protein sequence ID" value="GAG26023.1"/>
    <property type="molecule type" value="Genomic_DNA"/>
</dbReference>
<organism evidence="1">
    <name type="scientific">marine sediment metagenome</name>
    <dbReference type="NCBI Taxonomy" id="412755"/>
    <lineage>
        <taxon>unclassified sequences</taxon>
        <taxon>metagenomes</taxon>
        <taxon>ecological metagenomes</taxon>
    </lineage>
</organism>
<dbReference type="InterPro" id="IPR013321">
    <property type="entry name" value="Arc_rbn_hlx_hlx"/>
</dbReference>
<sequence length="43" mass="5136">MKDIRLNVMIEKAKYQKFKIWCINNETTISKFVSSKIDEVLDD</sequence>
<accession>X0WNF5</accession>
<name>X0WNF5_9ZZZZ</name>
<dbReference type="AlphaFoldDB" id="X0WNF5"/>
<comment type="caution">
    <text evidence="1">The sequence shown here is derived from an EMBL/GenBank/DDBJ whole genome shotgun (WGS) entry which is preliminary data.</text>
</comment>
<protein>
    <submittedName>
        <fullName evidence="1">Uncharacterized protein</fullName>
    </submittedName>
</protein>
<evidence type="ECO:0000313" key="1">
    <source>
        <dbReference type="EMBL" id="GAG26023.1"/>
    </source>
</evidence>
<reference evidence="1" key="1">
    <citation type="journal article" date="2014" name="Front. Microbiol.">
        <title>High frequency of phylogenetically diverse reductive dehalogenase-homologous genes in deep subseafloor sedimentary metagenomes.</title>
        <authorList>
            <person name="Kawai M."/>
            <person name="Futagami T."/>
            <person name="Toyoda A."/>
            <person name="Takaki Y."/>
            <person name="Nishi S."/>
            <person name="Hori S."/>
            <person name="Arai W."/>
            <person name="Tsubouchi T."/>
            <person name="Morono Y."/>
            <person name="Uchiyama I."/>
            <person name="Ito T."/>
            <person name="Fujiyama A."/>
            <person name="Inagaki F."/>
            <person name="Takami H."/>
        </authorList>
    </citation>
    <scope>NUCLEOTIDE SEQUENCE</scope>
    <source>
        <strain evidence="1">Expedition CK06-06</strain>
    </source>
</reference>
<dbReference type="GO" id="GO:0006355">
    <property type="term" value="P:regulation of DNA-templated transcription"/>
    <property type="evidence" value="ECO:0007669"/>
    <property type="project" value="InterPro"/>
</dbReference>
<gene>
    <name evidence="1" type="ORF">S01H1_59251</name>
</gene>